<evidence type="ECO:0008006" key="5">
    <source>
        <dbReference type="Google" id="ProtNLM"/>
    </source>
</evidence>
<feature type="compositionally biased region" description="Basic and acidic residues" evidence="1">
    <location>
        <begin position="182"/>
        <end position="193"/>
    </location>
</feature>
<accession>A0A1H3JVC5</accession>
<feature type="transmembrane region" description="Helical" evidence="2">
    <location>
        <begin position="127"/>
        <end position="144"/>
    </location>
</feature>
<dbReference type="AlphaFoldDB" id="A0A1H3JVC5"/>
<dbReference type="STRING" id="589385.SAMN05421504_105535"/>
<evidence type="ECO:0000313" key="4">
    <source>
        <dbReference type="Proteomes" id="UP000199515"/>
    </source>
</evidence>
<dbReference type="Pfam" id="PF14325">
    <property type="entry name" value="DUF4383"/>
    <property type="match status" value="1"/>
</dbReference>
<feature type="transmembrane region" description="Helical" evidence="2">
    <location>
        <begin position="20"/>
        <end position="41"/>
    </location>
</feature>
<dbReference type="EMBL" id="FNON01000005">
    <property type="protein sequence ID" value="SDY43204.1"/>
    <property type="molecule type" value="Genomic_DNA"/>
</dbReference>
<proteinExistence type="predicted"/>
<keyword evidence="2" id="KW-1133">Transmembrane helix</keyword>
<feature type="transmembrane region" description="Helical" evidence="2">
    <location>
        <begin position="53"/>
        <end position="77"/>
    </location>
</feature>
<keyword evidence="4" id="KW-1185">Reference proteome</keyword>
<dbReference type="Proteomes" id="UP000199515">
    <property type="component" value="Unassembled WGS sequence"/>
</dbReference>
<name>A0A1H3JVC5_9PSEU</name>
<gene>
    <name evidence="3" type="ORF">SAMN05421504_105535</name>
</gene>
<protein>
    <recommendedName>
        <fullName evidence="5">DUF4383 domain-containing protein</fullName>
    </recommendedName>
</protein>
<evidence type="ECO:0000313" key="3">
    <source>
        <dbReference type="EMBL" id="SDY43204.1"/>
    </source>
</evidence>
<feature type="region of interest" description="Disordered" evidence="1">
    <location>
        <begin position="153"/>
        <end position="193"/>
    </location>
</feature>
<evidence type="ECO:0000256" key="1">
    <source>
        <dbReference type="SAM" id="MobiDB-lite"/>
    </source>
</evidence>
<keyword evidence="2" id="KW-0472">Membrane</keyword>
<reference evidence="3 4" key="1">
    <citation type="submission" date="2016-10" db="EMBL/GenBank/DDBJ databases">
        <authorList>
            <person name="de Groot N.N."/>
        </authorList>
    </citation>
    <scope>NUCLEOTIDE SEQUENCE [LARGE SCALE GENOMIC DNA]</scope>
    <source>
        <strain evidence="3 4">CPCC 202699</strain>
    </source>
</reference>
<sequence length="193" mass="20348">MTRANKARIKVKGLQPVQVLAGLTGIAFVVAGIVGFTRTGFGDFAGHHHATLLGFAINPLHNTVHLVAGLVGIMLATGSGLARFYGWLLLLGYGAAFVWGLMITGALSSNPVSAAGNPLDLNTADNWLHLGLAVLGLVIAMLPARKQVLIEEEEPAEVSEPIQADRTVTEPIPQPIPQPKHAAPDTHREQAAH</sequence>
<organism evidence="3 4">
    <name type="scientific">Amycolatopsis xylanica</name>
    <dbReference type="NCBI Taxonomy" id="589385"/>
    <lineage>
        <taxon>Bacteria</taxon>
        <taxon>Bacillati</taxon>
        <taxon>Actinomycetota</taxon>
        <taxon>Actinomycetes</taxon>
        <taxon>Pseudonocardiales</taxon>
        <taxon>Pseudonocardiaceae</taxon>
        <taxon>Amycolatopsis</taxon>
    </lineage>
</organism>
<keyword evidence="2" id="KW-0812">Transmembrane</keyword>
<dbReference type="RefSeq" id="WP_091292824.1">
    <property type="nucleotide sequence ID" value="NZ_FNON01000005.1"/>
</dbReference>
<evidence type="ECO:0000256" key="2">
    <source>
        <dbReference type="SAM" id="Phobius"/>
    </source>
</evidence>
<feature type="transmembrane region" description="Helical" evidence="2">
    <location>
        <begin position="84"/>
        <end position="107"/>
    </location>
</feature>
<dbReference type="OrthoDB" id="572373at2"/>